<feature type="transmembrane region" description="Helical" evidence="7">
    <location>
        <begin position="177"/>
        <end position="195"/>
    </location>
</feature>
<dbReference type="InterPro" id="IPR036640">
    <property type="entry name" value="ABC1_TM_sf"/>
</dbReference>
<dbReference type="Gene3D" id="1.20.1560.10">
    <property type="entry name" value="ABC transporter type 1, transmembrane domain"/>
    <property type="match status" value="1"/>
</dbReference>
<evidence type="ECO:0000256" key="3">
    <source>
        <dbReference type="ARBA" id="ARBA00022741"/>
    </source>
</evidence>
<feature type="domain" description="ABC transmembrane type-1" evidence="9">
    <location>
        <begin position="47"/>
        <end position="319"/>
    </location>
</feature>
<dbReference type="InterPro" id="IPR039421">
    <property type="entry name" value="Type_1_exporter"/>
</dbReference>
<reference evidence="11 12" key="1">
    <citation type="submission" date="2016-10" db="EMBL/GenBank/DDBJ databases">
        <authorList>
            <person name="de Groot N.N."/>
        </authorList>
    </citation>
    <scope>NUCLEOTIDE SEQUENCE [LARGE SCALE GENOMIC DNA]</scope>
    <source>
        <strain evidence="11 12">DSM 44637</strain>
    </source>
</reference>
<dbReference type="STRING" id="112413.SAMN05421854_11972"/>
<evidence type="ECO:0000256" key="5">
    <source>
        <dbReference type="ARBA" id="ARBA00022989"/>
    </source>
</evidence>
<dbReference type="OrthoDB" id="9806127at2"/>
<evidence type="ECO:0000256" key="4">
    <source>
        <dbReference type="ARBA" id="ARBA00022840"/>
    </source>
</evidence>
<dbReference type="InterPro" id="IPR003439">
    <property type="entry name" value="ABC_transporter-like_ATP-bd"/>
</dbReference>
<evidence type="ECO:0000256" key="6">
    <source>
        <dbReference type="ARBA" id="ARBA00023136"/>
    </source>
</evidence>
<gene>
    <name evidence="10" type="ORF">G3I59_05165</name>
    <name evidence="11" type="ORF">SAMN05421854_11972</name>
</gene>
<dbReference type="CDD" id="cd18551">
    <property type="entry name" value="ABC_6TM_LmrA_like"/>
    <property type="match status" value="1"/>
</dbReference>
<name>A0A1I6AJ28_9PSEU</name>
<dbReference type="Pfam" id="PF00664">
    <property type="entry name" value="ABC_membrane"/>
    <property type="match status" value="1"/>
</dbReference>
<dbReference type="GO" id="GO:0005524">
    <property type="term" value="F:ATP binding"/>
    <property type="evidence" value="ECO:0007669"/>
    <property type="project" value="UniProtKB-KW"/>
</dbReference>
<dbReference type="PROSITE" id="PS50893">
    <property type="entry name" value="ABC_TRANSPORTER_2"/>
    <property type="match status" value="1"/>
</dbReference>
<feature type="transmembrane region" description="Helical" evidence="7">
    <location>
        <begin position="151"/>
        <end position="171"/>
    </location>
</feature>
<dbReference type="PROSITE" id="PS00211">
    <property type="entry name" value="ABC_TRANSPORTER_1"/>
    <property type="match status" value="1"/>
</dbReference>
<feature type="transmembrane region" description="Helical" evidence="7">
    <location>
        <begin position="34"/>
        <end position="53"/>
    </location>
</feature>
<evidence type="ECO:0000313" key="11">
    <source>
        <dbReference type="EMBL" id="SFQ68711.1"/>
    </source>
</evidence>
<dbReference type="RefSeq" id="WP_093576807.1">
    <property type="nucleotide sequence ID" value="NZ_FOWC01000019.1"/>
</dbReference>
<dbReference type="InterPro" id="IPR017871">
    <property type="entry name" value="ABC_transporter-like_CS"/>
</dbReference>
<keyword evidence="3" id="KW-0547">Nucleotide-binding</keyword>
<dbReference type="SUPFAM" id="SSF90123">
    <property type="entry name" value="ABC transporter transmembrane region"/>
    <property type="match status" value="1"/>
</dbReference>
<comment type="subcellular location">
    <subcellularLocation>
        <location evidence="1">Cell membrane</location>
        <topology evidence="1">Multi-pass membrane protein</topology>
    </subcellularLocation>
</comment>
<dbReference type="InterPro" id="IPR003593">
    <property type="entry name" value="AAA+_ATPase"/>
</dbReference>
<evidence type="ECO:0000313" key="12">
    <source>
        <dbReference type="Proteomes" id="UP000199137"/>
    </source>
</evidence>
<dbReference type="Pfam" id="PF00005">
    <property type="entry name" value="ABC_tran"/>
    <property type="match status" value="1"/>
</dbReference>
<feature type="transmembrane region" description="Helical" evidence="7">
    <location>
        <begin position="254"/>
        <end position="277"/>
    </location>
</feature>
<dbReference type="EMBL" id="JAAGNC010000036">
    <property type="protein sequence ID" value="NEC55000.1"/>
    <property type="molecule type" value="Genomic_DNA"/>
</dbReference>
<dbReference type="SMART" id="SM00382">
    <property type="entry name" value="AAA"/>
    <property type="match status" value="1"/>
</dbReference>
<dbReference type="GO" id="GO:0016887">
    <property type="term" value="F:ATP hydrolysis activity"/>
    <property type="evidence" value="ECO:0007669"/>
    <property type="project" value="InterPro"/>
</dbReference>
<dbReference type="Gene3D" id="3.40.50.300">
    <property type="entry name" value="P-loop containing nucleotide triphosphate hydrolases"/>
    <property type="match status" value="1"/>
</dbReference>
<keyword evidence="6 7" id="KW-0472">Membrane</keyword>
<organism evidence="11 12">
    <name type="scientific">Amycolatopsis rubida</name>
    <dbReference type="NCBI Taxonomy" id="112413"/>
    <lineage>
        <taxon>Bacteria</taxon>
        <taxon>Bacillati</taxon>
        <taxon>Actinomycetota</taxon>
        <taxon>Actinomycetes</taxon>
        <taxon>Pseudonocardiales</taxon>
        <taxon>Pseudonocardiaceae</taxon>
        <taxon>Amycolatopsis</taxon>
    </lineage>
</organism>
<keyword evidence="2 7" id="KW-0812">Transmembrane</keyword>
<dbReference type="EMBL" id="FOWC01000019">
    <property type="protein sequence ID" value="SFQ68711.1"/>
    <property type="molecule type" value="Genomic_DNA"/>
</dbReference>
<keyword evidence="5 7" id="KW-1133">Transmembrane helix</keyword>
<dbReference type="GO" id="GO:0015421">
    <property type="term" value="F:ABC-type oligopeptide transporter activity"/>
    <property type="evidence" value="ECO:0007669"/>
    <property type="project" value="TreeGrafter"/>
</dbReference>
<feature type="transmembrane region" description="Helical" evidence="7">
    <location>
        <begin position="73"/>
        <end position="96"/>
    </location>
</feature>
<dbReference type="Proteomes" id="UP000470404">
    <property type="component" value="Unassembled WGS sequence"/>
</dbReference>
<evidence type="ECO:0000313" key="13">
    <source>
        <dbReference type="Proteomes" id="UP000470404"/>
    </source>
</evidence>
<evidence type="ECO:0000256" key="7">
    <source>
        <dbReference type="SAM" id="Phobius"/>
    </source>
</evidence>
<evidence type="ECO:0000259" key="9">
    <source>
        <dbReference type="PROSITE" id="PS50929"/>
    </source>
</evidence>
<evidence type="ECO:0000259" key="8">
    <source>
        <dbReference type="PROSITE" id="PS50893"/>
    </source>
</evidence>
<feature type="domain" description="ABC transporter" evidence="8">
    <location>
        <begin position="359"/>
        <end position="591"/>
    </location>
</feature>
<accession>A0A1I6AJ28</accession>
<protein>
    <submittedName>
        <fullName evidence="10">ABC transporter ATP-binding protein</fullName>
    </submittedName>
    <submittedName>
        <fullName evidence="11">ATP-binding cassette, subfamily C</fullName>
    </submittedName>
</protein>
<dbReference type="PANTHER" id="PTHR43394">
    <property type="entry name" value="ATP-DEPENDENT PERMEASE MDL1, MITOCHONDRIAL"/>
    <property type="match status" value="1"/>
</dbReference>
<sequence length="595" mass="62541">MTTTAPPPGEPGPDQPPRRFGWSRLPALLRLGPGLRLALAGLLMLELLSYATVLVQPQVVKWLLDSVSRGASFVPALLTLAAVALCSGVLIVTSSYQLGKLGQRMVLGARAGMIDALLRARVSTVQRRPIGDVLSRIGSDTTLLQHALSEALVRGAVAPVVLLATVVLMALSDLTMVLVLLAVVAVGAGVEWLILHRLAKATEAAQAGVGEMLTGLQRVLLAFRTVKAFGTEADEARAVVGQARLACRQGVRAAGWNAVVGGTGWVLMDIMFLTALGMGGARIASGAMSVSDLVAFLLYVTYLRTPSAALTQAASAMSEGLAALARIEQIQHIPAEPDDQDASAEPEPAPADDGVPAGIALDGVWAGYEDQPVLSGVSVHVPRGLTVVTGPSGIGKTTVLNVVERFLELRRGRVLLDGVDIRAFQRGELRRRLAYVEQDAPLLGATIREAVGYGAASPGETELLDVVHAVGLADWVASLPDGLDTAIGERAVAVSGGQRQRLAVARALLRHADVLLLDEATSQLDADSEETLLRTIAEQARVRIVLAVSHRMTVASQADLVIVLDESGVRAAGSHRELLRSDPLYRRLASTGGTR</sequence>
<dbReference type="InterPro" id="IPR011527">
    <property type="entry name" value="ABC1_TM_dom"/>
</dbReference>
<dbReference type="SUPFAM" id="SSF52540">
    <property type="entry name" value="P-loop containing nucleoside triphosphate hydrolases"/>
    <property type="match status" value="1"/>
</dbReference>
<dbReference type="InterPro" id="IPR027417">
    <property type="entry name" value="P-loop_NTPase"/>
</dbReference>
<keyword evidence="4 11" id="KW-0067">ATP-binding</keyword>
<dbReference type="PANTHER" id="PTHR43394:SF1">
    <property type="entry name" value="ATP-BINDING CASSETTE SUB-FAMILY B MEMBER 10, MITOCHONDRIAL"/>
    <property type="match status" value="1"/>
</dbReference>
<proteinExistence type="predicted"/>
<dbReference type="Proteomes" id="UP000199137">
    <property type="component" value="Unassembled WGS sequence"/>
</dbReference>
<dbReference type="GO" id="GO:0005886">
    <property type="term" value="C:plasma membrane"/>
    <property type="evidence" value="ECO:0007669"/>
    <property type="project" value="UniProtKB-SubCell"/>
</dbReference>
<dbReference type="PROSITE" id="PS50929">
    <property type="entry name" value="ABC_TM1F"/>
    <property type="match status" value="1"/>
</dbReference>
<reference evidence="10 13" key="2">
    <citation type="submission" date="2020-01" db="EMBL/GenBank/DDBJ databases">
        <title>Insect and environment-associated Actinomycetes.</title>
        <authorList>
            <person name="Currrie C."/>
            <person name="Chevrette M."/>
            <person name="Carlson C."/>
            <person name="Stubbendieck R."/>
            <person name="Wendt-Pienkowski E."/>
        </authorList>
    </citation>
    <scope>NUCLEOTIDE SEQUENCE [LARGE SCALE GENOMIC DNA]</scope>
    <source>
        <strain evidence="10 13">SID8386</strain>
    </source>
</reference>
<keyword evidence="13" id="KW-1185">Reference proteome</keyword>
<evidence type="ECO:0000256" key="2">
    <source>
        <dbReference type="ARBA" id="ARBA00022692"/>
    </source>
</evidence>
<dbReference type="AlphaFoldDB" id="A0A1I6AJ28"/>
<evidence type="ECO:0000313" key="10">
    <source>
        <dbReference type="EMBL" id="NEC55000.1"/>
    </source>
</evidence>
<evidence type="ECO:0000256" key="1">
    <source>
        <dbReference type="ARBA" id="ARBA00004651"/>
    </source>
</evidence>